<proteinExistence type="predicted"/>
<evidence type="ECO:0000256" key="2">
    <source>
        <dbReference type="SAM" id="SignalP"/>
    </source>
</evidence>
<reference evidence="3 4" key="1">
    <citation type="submission" date="2021-01" db="EMBL/GenBank/DDBJ databases">
        <title>Genomic Encyclopedia of Type Strains, Phase IV (KMG-IV): sequencing the most valuable type-strain genomes for metagenomic binning, comparative biology and taxonomic classification.</title>
        <authorList>
            <person name="Goeker M."/>
        </authorList>
    </citation>
    <scope>NUCLEOTIDE SEQUENCE [LARGE SCALE GENOMIC DNA]</scope>
    <source>
        <strain evidence="3 4">DSM 23711</strain>
    </source>
</reference>
<name>A0ABS2MZP6_9BACI</name>
<evidence type="ECO:0000313" key="3">
    <source>
        <dbReference type="EMBL" id="MBM7571263.1"/>
    </source>
</evidence>
<evidence type="ECO:0000313" key="4">
    <source>
        <dbReference type="Proteomes" id="UP001296943"/>
    </source>
</evidence>
<dbReference type="PANTHER" id="PTHR43649:SF30">
    <property type="entry name" value="ABC TRANSPORTER SUBSTRATE-BINDING PROTEIN"/>
    <property type="match status" value="1"/>
</dbReference>
<gene>
    <name evidence="3" type="ORF">JOC48_001759</name>
</gene>
<comment type="caution">
    <text evidence="3">The sequence shown here is derived from an EMBL/GenBank/DDBJ whole genome shotgun (WGS) entry which is preliminary data.</text>
</comment>
<keyword evidence="3" id="KW-0813">Transport</keyword>
<keyword evidence="4" id="KW-1185">Reference proteome</keyword>
<dbReference type="EMBL" id="JAFBDR010000008">
    <property type="protein sequence ID" value="MBM7571263.1"/>
    <property type="molecule type" value="Genomic_DNA"/>
</dbReference>
<accession>A0ABS2MZP6</accession>
<sequence>MEKIKVVLLGVLFSILLVGCSSGSDKGANANENSSNSDETASNETTNNEGEETVTIRLHHWYNEERDNWLDIIETFEAEHPNIKVESVTPENNDSEETMKQIDLAAASGDQLDVIMLSGAAPYSQRVNQGMFEPLNSYLEEEGVEFGQEYQVDTNIEGTYYGLPGKYNMYFVMLNENALNEAGLEIPTDWTWDEYMDYAAQLTEGEGANKRYGTYFHSWGDYAKLTLNNQSENSNLVKDDGVTSNIDNPLIRKTLEIRQRGQEEGSATPYGDTISMNLHYYDQYFNEKAAMIMTGSWMIHEGGGREGDPSSFKTAFAPYPKAKEGDPVTSPASSDILTVYSGSKHKEEAYEFIRWYTTQGIIEQGKFLPSYKGEDLTTVVDNLLAGNHNLEMINTESLANTIETTQAADVNVPVPFIGEVEDAYLSEVDKFLLNEQDLDTTIDNAHQAVQEVIDANVN</sequence>
<feature type="chain" id="PRO_5045558654" evidence="2">
    <location>
        <begin position="24"/>
        <end position="458"/>
    </location>
</feature>
<keyword evidence="2" id="KW-0732">Signal</keyword>
<keyword evidence="3" id="KW-0762">Sugar transport</keyword>
<dbReference type="PROSITE" id="PS51257">
    <property type="entry name" value="PROKAR_LIPOPROTEIN"/>
    <property type="match status" value="1"/>
</dbReference>
<dbReference type="Gene3D" id="3.40.190.10">
    <property type="entry name" value="Periplasmic binding protein-like II"/>
    <property type="match status" value="1"/>
</dbReference>
<dbReference type="RefSeq" id="WP_204498765.1">
    <property type="nucleotide sequence ID" value="NZ_JAFBDR010000008.1"/>
</dbReference>
<dbReference type="PANTHER" id="PTHR43649">
    <property type="entry name" value="ARABINOSE-BINDING PROTEIN-RELATED"/>
    <property type="match status" value="1"/>
</dbReference>
<protein>
    <submittedName>
        <fullName evidence="3">Multiple sugar transport system substrate-binding protein</fullName>
    </submittedName>
</protein>
<dbReference type="InterPro" id="IPR050490">
    <property type="entry name" value="Bact_solute-bd_prot1"/>
</dbReference>
<organism evidence="3 4">
    <name type="scientific">Aquibacillus albus</name>
    <dbReference type="NCBI Taxonomy" id="1168171"/>
    <lineage>
        <taxon>Bacteria</taxon>
        <taxon>Bacillati</taxon>
        <taxon>Bacillota</taxon>
        <taxon>Bacilli</taxon>
        <taxon>Bacillales</taxon>
        <taxon>Bacillaceae</taxon>
        <taxon>Aquibacillus</taxon>
    </lineage>
</organism>
<feature type="signal peptide" evidence="2">
    <location>
        <begin position="1"/>
        <end position="23"/>
    </location>
</feature>
<dbReference type="Pfam" id="PF01547">
    <property type="entry name" value="SBP_bac_1"/>
    <property type="match status" value="1"/>
</dbReference>
<dbReference type="SUPFAM" id="SSF53850">
    <property type="entry name" value="Periplasmic binding protein-like II"/>
    <property type="match status" value="1"/>
</dbReference>
<feature type="region of interest" description="Disordered" evidence="1">
    <location>
        <begin position="25"/>
        <end position="51"/>
    </location>
</feature>
<dbReference type="InterPro" id="IPR006059">
    <property type="entry name" value="SBP"/>
</dbReference>
<evidence type="ECO:0000256" key="1">
    <source>
        <dbReference type="SAM" id="MobiDB-lite"/>
    </source>
</evidence>
<dbReference type="Proteomes" id="UP001296943">
    <property type="component" value="Unassembled WGS sequence"/>
</dbReference>
<feature type="compositionally biased region" description="Low complexity" evidence="1">
    <location>
        <begin position="28"/>
        <end position="48"/>
    </location>
</feature>